<accession>A0A8S5VG32</accession>
<proteinExistence type="predicted"/>
<feature type="compositionally biased region" description="Basic and acidic residues" evidence="1">
    <location>
        <begin position="486"/>
        <end position="501"/>
    </location>
</feature>
<protein>
    <submittedName>
        <fullName evidence="2">Uncharacterized protein</fullName>
    </submittedName>
</protein>
<name>A0A8S5VG32_9CAUD</name>
<reference evidence="2" key="1">
    <citation type="journal article" date="2021" name="Proc. Natl. Acad. Sci. U.S.A.">
        <title>A Catalog of Tens of Thousands of Viruses from Human Metagenomes Reveals Hidden Associations with Chronic Diseases.</title>
        <authorList>
            <person name="Tisza M.J."/>
            <person name="Buck C.B."/>
        </authorList>
    </citation>
    <scope>NUCLEOTIDE SEQUENCE</scope>
    <source>
        <strain evidence="2">Ct6BA50</strain>
    </source>
</reference>
<feature type="region of interest" description="Disordered" evidence="1">
    <location>
        <begin position="479"/>
        <end position="516"/>
    </location>
</feature>
<evidence type="ECO:0000313" key="2">
    <source>
        <dbReference type="EMBL" id="DAG05709.1"/>
    </source>
</evidence>
<evidence type="ECO:0000256" key="1">
    <source>
        <dbReference type="SAM" id="MobiDB-lite"/>
    </source>
</evidence>
<organism evidence="2">
    <name type="scientific">Podoviridae sp. ct6BA50</name>
    <dbReference type="NCBI Taxonomy" id="2825221"/>
    <lineage>
        <taxon>Viruses</taxon>
        <taxon>Duplodnaviria</taxon>
        <taxon>Heunggongvirae</taxon>
        <taxon>Uroviricota</taxon>
        <taxon>Caudoviricetes</taxon>
    </lineage>
</organism>
<sequence>MSAMPRRFPLNRGFILLGLLLRFGLRRAHFRYSRRQTGKLLPGDIFLALGRFCRCGAVFFKSVIVRLRHAQLVRRPDGKHRLVLGHDPRFAPRLHRHIGDILHPGHKHPPRARLLAVLPLGLVRIPRAGDWPLWAGIRGKSGVIAVHTIGIKHLPRPPLLFWLYCPTSGPPRRASKRPFWVQKKSTRDFLGCSLWIRSDARQIPSPADDPLDVLGAHVKLLRQSLDGHAVVQAALEDGSVPGAVGIADDRAVDDRIIPAHGSRPLSLLFLVMCRLVEVLFQPVQRLGHRAVAALLFQPLETGQLGIGDECQLRLDGLEVHVLRVLPLHKGGDLGPHLVQHPQCAHQRRGFDDPVHRHHHGSALPFQEIVSRPPPHAVRVQHGGGREDELPAHGDIGPAAGVDGIFPGIQPRVGDAELPAQLAENGHEMPAGGEHPLAGDVADGRAPGPEMPQQNVPVVGLADPEGEAPRQQPQELVHVGSAGDSRAPVDRPVPHGLHRDLAPSDGPQGDDGRAHPTAGAFDGGFFIPLGGVGDAGKVVLVDQKALEGAHPPGLLPLFRGIGHRPEPRRRLFAELAQVPGGDIAPAVRQPLRREDGHPFKGQRFHGRPRSLPGLREILRSFSRP</sequence>
<dbReference type="EMBL" id="BK016263">
    <property type="protein sequence ID" value="DAG05709.1"/>
    <property type="molecule type" value="Genomic_DNA"/>
</dbReference>